<dbReference type="SUPFAM" id="SSF52172">
    <property type="entry name" value="CheY-like"/>
    <property type="match status" value="1"/>
</dbReference>
<feature type="compositionally biased region" description="Basic and acidic residues" evidence="3">
    <location>
        <begin position="482"/>
        <end position="499"/>
    </location>
</feature>
<keyword evidence="7" id="KW-1185">Reference proteome</keyword>
<dbReference type="InterPro" id="IPR001789">
    <property type="entry name" value="Sig_transdc_resp-reg_receiver"/>
</dbReference>
<evidence type="ECO:0000313" key="7">
    <source>
        <dbReference type="Proteomes" id="UP000202440"/>
    </source>
</evidence>
<feature type="modified residue" description="4-aspartylphosphate" evidence="1">
    <location>
        <position position="61"/>
    </location>
</feature>
<feature type="domain" description="Response regulatory" evidence="4">
    <location>
        <begin position="13"/>
        <end position="127"/>
    </location>
</feature>
<evidence type="ECO:0000256" key="3">
    <source>
        <dbReference type="SAM" id="MobiDB-lite"/>
    </source>
</evidence>
<feature type="region of interest" description="Disordered" evidence="3">
    <location>
        <begin position="435"/>
        <end position="518"/>
    </location>
</feature>
<reference evidence="6 7" key="1">
    <citation type="submission" date="2017-07" db="EMBL/GenBank/DDBJ databases">
        <title>Annotated genome sequence of Bacterioplanes sanyensis isolated from Red Sea.</title>
        <authorList>
            <person name="Rehman Z.U."/>
        </authorList>
    </citation>
    <scope>NUCLEOTIDE SEQUENCE [LARGE SCALE GENOMIC DNA]</scope>
    <source>
        <strain evidence="6 7">NV9</strain>
    </source>
</reference>
<organism evidence="6 7">
    <name type="scientific">Bacterioplanes sanyensis</name>
    <dbReference type="NCBI Taxonomy" id="1249553"/>
    <lineage>
        <taxon>Bacteria</taxon>
        <taxon>Pseudomonadati</taxon>
        <taxon>Pseudomonadota</taxon>
        <taxon>Gammaproteobacteria</taxon>
        <taxon>Oceanospirillales</taxon>
        <taxon>Oceanospirillaceae</taxon>
        <taxon>Bacterioplanes</taxon>
    </lineage>
</organism>
<feature type="coiled-coil region" evidence="2">
    <location>
        <begin position="129"/>
        <end position="174"/>
    </location>
</feature>
<dbReference type="InterPro" id="IPR011006">
    <property type="entry name" value="CheY-like_superfamily"/>
</dbReference>
<dbReference type="AlphaFoldDB" id="A0A222FID2"/>
<gene>
    <name evidence="6" type="ORF">CHH28_06880</name>
</gene>
<dbReference type="Pfam" id="PF00072">
    <property type="entry name" value="Response_reg"/>
    <property type="match status" value="1"/>
</dbReference>
<dbReference type="OrthoDB" id="9802066at2"/>
<dbReference type="PANTHER" id="PTHR45228:SF8">
    <property type="entry name" value="TWO-COMPONENT RESPONSE REGULATOR-RELATED"/>
    <property type="match status" value="1"/>
</dbReference>
<feature type="domain" description="HD-GYP" evidence="5">
    <location>
        <begin position="182"/>
        <end position="379"/>
    </location>
</feature>
<evidence type="ECO:0000256" key="2">
    <source>
        <dbReference type="SAM" id="Coils"/>
    </source>
</evidence>
<keyword evidence="1" id="KW-0597">Phosphoprotein</keyword>
<dbReference type="CDD" id="cd17569">
    <property type="entry name" value="REC_HupR-like"/>
    <property type="match status" value="1"/>
</dbReference>
<dbReference type="PROSITE" id="PS50110">
    <property type="entry name" value="RESPONSE_REGULATORY"/>
    <property type="match status" value="1"/>
</dbReference>
<dbReference type="Proteomes" id="UP000202440">
    <property type="component" value="Chromosome"/>
</dbReference>
<evidence type="ECO:0000259" key="4">
    <source>
        <dbReference type="PROSITE" id="PS50110"/>
    </source>
</evidence>
<dbReference type="CDD" id="cd00077">
    <property type="entry name" value="HDc"/>
    <property type="match status" value="1"/>
</dbReference>
<dbReference type="InterPro" id="IPR052020">
    <property type="entry name" value="Cyclic_di-GMP/3'3'-cGAMP_PDE"/>
</dbReference>
<name>A0A222FID2_9GAMM</name>
<accession>A0A222FID2</accession>
<evidence type="ECO:0000256" key="1">
    <source>
        <dbReference type="PROSITE-ProRule" id="PRU00169"/>
    </source>
</evidence>
<dbReference type="GO" id="GO:0008081">
    <property type="term" value="F:phosphoric diester hydrolase activity"/>
    <property type="evidence" value="ECO:0007669"/>
    <property type="project" value="UniProtKB-ARBA"/>
</dbReference>
<dbReference type="PANTHER" id="PTHR45228">
    <property type="entry name" value="CYCLIC DI-GMP PHOSPHODIESTERASE TM_0186-RELATED"/>
    <property type="match status" value="1"/>
</dbReference>
<sequence length="518" mass="57782">MYDAHEDAEKLGQILIVDDEESVCQALRRLLRRNYHVTVATSASQAMECLSAEAFDLILCDMRMPGMSGADLLAHCRTEYPDMMRILITGYSDLDSAVRAINEGNIYRYVSKPWDNDELRQMVAEAIEIRTLRKANQSLNKHIVRQNDELNQLNQQLQLSNEQLESKVGEREKQVMASSRRLREDMRSVLHMLVSLIETRTGGQRGNSAKAAHLAREFARSADVVGKEIEDLYIAALLRDIGKVSLPDQVVIKSITQMSVTERHEYARFPGLGQSMLMMYEPLAGAANIIRSHMELYNGKGFPDQLSGDAIARPARILRIVADYVDLQHAHNFLGEPLEPEQAQEYLLKMAGHRYDRELVDVFIDVLERVDGRFAPEQVRLPVQEARAGMLLSGPFISPAGVVLLSTGTRLTDHHISKMHELLEQFEGHEIFIHIHNEGPGSDSTRSEGQSGELDNSEQQNIDALGSEGTEAENSSSVKNGEGQRNDASDSHADDRAPLVDDVEQTAVMPDQPSGSSS</sequence>
<evidence type="ECO:0008006" key="8">
    <source>
        <dbReference type="Google" id="ProtNLM"/>
    </source>
</evidence>
<evidence type="ECO:0000259" key="5">
    <source>
        <dbReference type="PROSITE" id="PS51832"/>
    </source>
</evidence>
<feature type="compositionally biased region" description="Polar residues" evidence="3">
    <location>
        <begin position="442"/>
        <end position="462"/>
    </location>
</feature>
<dbReference type="RefSeq" id="WP_094059606.1">
    <property type="nucleotide sequence ID" value="NZ_CP022530.1"/>
</dbReference>
<protein>
    <recommendedName>
        <fullName evidence="8">Two-component system response regulator</fullName>
    </recommendedName>
</protein>
<dbReference type="Pfam" id="PF13487">
    <property type="entry name" value="HD_5"/>
    <property type="match status" value="1"/>
</dbReference>
<dbReference type="PROSITE" id="PS51832">
    <property type="entry name" value="HD_GYP"/>
    <property type="match status" value="1"/>
</dbReference>
<proteinExistence type="predicted"/>
<dbReference type="KEGG" id="bsan:CHH28_06880"/>
<dbReference type="InterPro" id="IPR037522">
    <property type="entry name" value="HD_GYP_dom"/>
</dbReference>
<dbReference type="EMBL" id="CP022530">
    <property type="protein sequence ID" value="ASP38412.1"/>
    <property type="molecule type" value="Genomic_DNA"/>
</dbReference>
<dbReference type="SMART" id="SM00448">
    <property type="entry name" value="REC"/>
    <property type="match status" value="1"/>
</dbReference>
<dbReference type="SUPFAM" id="SSF109604">
    <property type="entry name" value="HD-domain/PDEase-like"/>
    <property type="match status" value="1"/>
</dbReference>
<dbReference type="InterPro" id="IPR003607">
    <property type="entry name" value="HD/PDEase_dom"/>
</dbReference>
<evidence type="ECO:0000313" key="6">
    <source>
        <dbReference type="EMBL" id="ASP38412.1"/>
    </source>
</evidence>
<keyword evidence="2" id="KW-0175">Coiled coil</keyword>
<dbReference type="Gene3D" id="3.40.50.2300">
    <property type="match status" value="1"/>
</dbReference>
<dbReference type="GO" id="GO:0000160">
    <property type="term" value="P:phosphorelay signal transduction system"/>
    <property type="evidence" value="ECO:0007669"/>
    <property type="project" value="InterPro"/>
</dbReference>
<dbReference type="Gene3D" id="1.10.3210.10">
    <property type="entry name" value="Hypothetical protein af1432"/>
    <property type="match status" value="1"/>
</dbReference>